<name>A0A9W4XF86_9PLEO</name>
<sequence>MAPASLTPARSSDLGLPPNSYIYKIISTAPRQDPLSYLQTDQLAVISSEDSLHFLDPGSLNTSGVIQHVNDKVTCLERGNDQAGNIVATAGRDGLVNLWDKRSRQKTMSVEIPHKLISSIVCSHPTNFLAAGIENPQDGPDSSPVYIYDTRNPTTPHLSLIESHTDTVTTLQLHPSHPTLLLSSSTDGLINIFDTSKPDEDDALYQVINHRSAVAHAGFMFPNTDVYAMGTDETLSFYALQNAVEEVEEPTPKAYGDVRESFGCEYLARMHWVGSEAFVAAGKHSSAELTLYPVHKNTQAGPLEYICDPENTVVLPGAHGEEIVRDLFTDIHTRTTYTCGEDGFVRAWQASGDQAAMDLDESKTKNKKDKRKDKKEKRKGDDDGKKARFAPY</sequence>
<dbReference type="Pfam" id="PF00400">
    <property type="entry name" value="WD40"/>
    <property type="match status" value="2"/>
</dbReference>
<dbReference type="InterPro" id="IPR036322">
    <property type="entry name" value="WD40_repeat_dom_sf"/>
</dbReference>
<feature type="repeat" description="WD" evidence="3">
    <location>
        <begin position="84"/>
        <end position="109"/>
    </location>
</feature>
<evidence type="ECO:0000313" key="6">
    <source>
        <dbReference type="Proteomes" id="UP001152607"/>
    </source>
</evidence>
<protein>
    <recommendedName>
        <fullName evidence="7">WD40 repeat-like protein</fullName>
    </recommendedName>
</protein>
<dbReference type="InterPro" id="IPR015943">
    <property type="entry name" value="WD40/YVTN_repeat-like_dom_sf"/>
</dbReference>
<proteinExistence type="predicted"/>
<evidence type="ECO:0000256" key="3">
    <source>
        <dbReference type="PROSITE-ProRule" id="PRU00221"/>
    </source>
</evidence>
<dbReference type="SUPFAM" id="SSF50978">
    <property type="entry name" value="WD40 repeat-like"/>
    <property type="match status" value="1"/>
</dbReference>
<organism evidence="5 6">
    <name type="scientific">Periconia digitata</name>
    <dbReference type="NCBI Taxonomy" id="1303443"/>
    <lineage>
        <taxon>Eukaryota</taxon>
        <taxon>Fungi</taxon>
        <taxon>Dikarya</taxon>
        <taxon>Ascomycota</taxon>
        <taxon>Pezizomycotina</taxon>
        <taxon>Dothideomycetes</taxon>
        <taxon>Pleosporomycetidae</taxon>
        <taxon>Pleosporales</taxon>
        <taxon>Massarineae</taxon>
        <taxon>Periconiaceae</taxon>
        <taxon>Periconia</taxon>
    </lineage>
</organism>
<dbReference type="PROSITE" id="PS50082">
    <property type="entry name" value="WD_REPEATS_2"/>
    <property type="match status" value="2"/>
</dbReference>
<dbReference type="SMART" id="SM00320">
    <property type="entry name" value="WD40"/>
    <property type="match status" value="3"/>
</dbReference>
<dbReference type="OrthoDB" id="25131at2759"/>
<evidence type="ECO:0000256" key="4">
    <source>
        <dbReference type="SAM" id="MobiDB-lite"/>
    </source>
</evidence>
<dbReference type="AlphaFoldDB" id="A0A9W4XF86"/>
<evidence type="ECO:0000256" key="1">
    <source>
        <dbReference type="ARBA" id="ARBA00022574"/>
    </source>
</evidence>
<dbReference type="PANTHER" id="PTHR22889">
    <property type="entry name" value="WD REPEAT-CONTAINING PROTEIN 89"/>
    <property type="match status" value="1"/>
</dbReference>
<keyword evidence="1 3" id="KW-0853">WD repeat</keyword>
<feature type="region of interest" description="Disordered" evidence="4">
    <location>
        <begin position="355"/>
        <end position="392"/>
    </location>
</feature>
<dbReference type="EMBL" id="CAOQHR010000002">
    <property type="protein sequence ID" value="CAI6298160.1"/>
    <property type="molecule type" value="Genomic_DNA"/>
</dbReference>
<feature type="compositionally biased region" description="Basic residues" evidence="4">
    <location>
        <begin position="365"/>
        <end position="377"/>
    </location>
</feature>
<comment type="caution">
    <text evidence="5">The sequence shown here is derived from an EMBL/GenBank/DDBJ whole genome shotgun (WGS) entry which is preliminary data.</text>
</comment>
<evidence type="ECO:0000313" key="5">
    <source>
        <dbReference type="EMBL" id="CAI6298160.1"/>
    </source>
</evidence>
<evidence type="ECO:0000256" key="2">
    <source>
        <dbReference type="ARBA" id="ARBA00022737"/>
    </source>
</evidence>
<gene>
    <name evidence="5" type="ORF">PDIGIT_LOCUS2731</name>
</gene>
<feature type="repeat" description="WD" evidence="3">
    <location>
        <begin position="161"/>
        <end position="203"/>
    </location>
</feature>
<dbReference type="Proteomes" id="UP001152607">
    <property type="component" value="Unassembled WGS sequence"/>
</dbReference>
<keyword evidence="2" id="KW-0677">Repeat</keyword>
<dbReference type="InterPro" id="IPR001680">
    <property type="entry name" value="WD40_rpt"/>
</dbReference>
<keyword evidence="6" id="KW-1185">Reference proteome</keyword>
<dbReference type="Gene3D" id="2.130.10.10">
    <property type="entry name" value="YVTN repeat-like/Quinoprotein amine dehydrogenase"/>
    <property type="match status" value="1"/>
</dbReference>
<dbReference type="InterPro" id="IPR039328">
    <property type="entry name" value="WDR89"/>
</dbReference>
<evidence type="ECO:0008006" key="7">
    <source>
        <dbReference type="Google" id="ProtNLM"/>
    </source>
</evidence>
<accession>A0A9W4XF86</accession>
<reference evidence="5" key="1">
    <citation type="submission" date="2023-01" db="EMBL/GenBank/DDBJ databases">
        <authorList>
            <person name="Van Ghelder C."/>
            <person name="Rancurel C."/>
        </authorList>
    </citation>
    <scope>NUCLEOTIDE SEQUENCE</scope>
    <source>
        <strain evidence="5">CNCM I-4278</strain>
    </source>
</reference>
<dbReference type="PANTHER" id="PTHR22889:SF0">
    <property type="entry name" value="WD REPEAT-CONTAINING PROTEIN 89"/>
    <property type="match status" value="1"/>
</dbReference>